<dbReference type="AlphaFoldDB" id="W4LX91"/>
<name>W4LX91_ENTF1</name>
<evidence type="ECO:0000313" key="1">
    <source>
        <dbReference type="EMBL" id="ETX02351.1"/>
    </source>
</evidence>
<dbReference type="InterPro" id="IPR029032">
    <property type="entry name" value="AhpD-like"/>
</dbReference>
<comment type="caution">
    <text evidence="1">The sequence shown here is derived from an EMBL/GenBank/DDBJ whole genome shotgun (WGS) entry which is preliminary data.</text>
</comment>
<dbReference type="SUPFAM" id="SSF69118">
    <property type="entry name" value="AhpD-like"/>
    <property type="match status" value="1"/>
</dbReference>
<organism evidence="1 2">
    <name type="scientific">Entotheonella factor</name>
    <dbReference type="NCBI Taxonomy" id="1429438"/>
    <lineage>
        <taxon>Bacteria</taxon>
        <taxon>Pseudomonadati</taxon>
        <taxon>Nitrospinota/Tectimicrobiota group</taxon>
        <taxon>Candidatus Tectimicrobiota</taxon>
        <taxon>Candidatus Entotheonellia</taxon>
        <taxon>Candidatus Entotheonellales</taxon>
        <taxon>Candidatus Entotheonellaceae</taxon>
        <taxon>Candidatus Entotheonella</taxon>
    </lineage>
</organism>
<dbReference type="Gene3D" id="1.20.1290.10">
    <property type="entry name" value="AhpD-like"/>
    <property type="match status" value="1"/>
</dbReference>
<evidence type="ECO:0008006" key="3">
    <source>
        <dbReference type="Google" id="ProtNLM"/>
    </source>
</evidence>
<protein>
    <recommendedName>
        <fullName evidence="3">Carboxymuconolactone decarboxylase-like domain-containing protein</fullName>
    </recommendedName>
</protein>
<keyword evidence="2" id="KW-1185">Reference proteome</keyword>
<dbReference type="EMBL" id="AZHW01000153">
    <property type="protein sequence ID" value="ETX02351.1"/>
    <property type="molecule type" value="Genomic_DNA"/>
</dbReference>
<dbReference type="Proteomes" id="UP000019141">
    <property type="component" value="Unassembled WGS sequence"/>
</dbReference>
<evidence type="ECO:0000313" key="2">
    <source>
        <dbReference type="Proteomes" id="UP000019141"/>
    </source>
</evidence>
<proteinExistence type="predicted"/>
<reference evidence="1 2" key="1">
    <citation type="journal article" date="2014" name="Nature">
        <title>An environmental bacterial taxon with a large and distinct metabolic repertoire.</title>
        <authorList>
            <person name="Wilson M.C."/>
            <person name="Mori T."/>
            <person name="Ruckert C."/>
            <person name="Uria A.R."/>
            <person name="Helf M.J."/>
            <person name="Takada K."/>
            <person name="Gernert C."/>
            <person name="Steffens U.A."/>
            <person name="Heycke N."/>
            <person name="Schmitt S."/>
            <person name="Rinke C."/>
            <person name="Helfrich E.J."/>
            <person name="Brachmann A.O."/>
            <person name="Gurgui C."/>
            <person name="Wakimoto T."/>
            <person name="Kracht M."/>
            <person name="Crusemann M."/>
            <person name="Hentschel U."/>
            <person name="Abe I."/>
            <person name="Matsunaga S."/>
            <person name="Kalinowski J."/>
            <person name="Takeyama H."/>
            <person name="Piel J."/>
        </authorList>
    </citation>
    <scope>NUCLEOTIDE SEQUENCE [LARGE SCALE GENOMIC DNA]</scope>
    <source>
        <strain evidence="2">TSY1</strain>
    </source>
</reference>
<accession>W4LX91</accession>
<gene>
    <name evidence="1" type="ORF">ETSY1_03885</name>
</gene>
<sequence>MARLEGREAQGIFGHVVYWQCKRVFGRVPSSVELLAHHQQVFKGAMGMERALMGAKSLPKRLKTLVQLRVAARINCPF</sequence>
<dbReference type="HOGENOM" id="CLU_2615404_0_0_7"/>